<dbReference type="AlphaFoldDB" id="A0A0G0HBY8"/>
<dbReference type="Proteomes" id="UP000034344">
    <property type="component" value="Unassembled WGS sequence"/>
</dbReference>
<feature type="transmembrane region" description="Helical" evidence="1">
    <location>
        <begin position="152"/>
        <end position="171"/>
    </location>
</feature>
<dbReference type="EMBL" id="LBRS01000008">
    <property type="protein sequence ID" value="KKQ01451.1"/>
    <property type="molecule type" value="Genomic_DNA"/>
</dbReference>
<feature type="transmembrane region" description="Helical" evidence="1">
    <location>
        <begin position="86"/>
        <end position="109"/>
    </location>
</feature>
<evidence type="ECO:0000256" key="1">
    <source>
        <dbReference type="SAM" id="Phobius"/>
    </source>
</evidence>
<feature type="transmembrane region" description="Helical" evidence="1">
    <location>
        <begin position="236"/>
        <end position="256"/>
    </location>
</feature>
<feature type="transmembrane region" description="Helical" evidence="1">
    <location>
        <begin position="177"/>
        <end position="197"/>
    </location>
</feature>
<name>A0A0G0HBY8_9BACT</name>
<sequence>MMFKRYFQMLKSNLIKPIRHIFFVFRKRASKIEKRFRFAISVIALALLLGVATLFYFQQALYFIPFLILASFIAAYFSLLEGINKIGWFGLFFMPIMVTVSFYLFYFLFPGRWLTRVPFTIIYAISFYATLLCSNIFNIGVEKSLQLYRAAFSVNFFFQSITMFVILNLLYSLRLPFVFNALGTGIMTGLFSGQLFWTIRLKKQLEYEVLHYAIFVGYILMQLALILSFVPVDPVIMSLFITALYYSLAGIIYHYIDQKLFKETIREYVIVLIFVFTILILSLNW</sequence>
<feature type="transmembrane region" description="Helical" evidence="1">
    <location>
        <begin position="121"/>
        <end position="140"/>
    </location>
</feature>
<comment type="caution">
    <text evidence="2">The sequence shown here is derived from an EMBL/GenBank/DDBJ whole genome shotgun (WGS) entry which is preliminary data.</text>
</comment>
<feature type="transmembrane region" description="Helical" evidence="1">
    <location>
        <begin position="36"/>
        <end position="56"/>
    </location>
</feature>
<gene>
    <name evidence="2" type="ORF">US11_C0008G0008</name>
</gene>
<feature type="transmembrane region" description="Helical" evidence="1">
    <location>
        <begin position="209"/>
        <end position="230"/>
    </location>
</feature>
<feature type="transmembrane region" description="Helical" evidence="1">
    <location>
        <begin position="62"/>
        <end position="79"/>
    </location>
</feature>
<keyword evidence="1" id="KW-0472">Membrane</keyword>
<accession>A0A0G0HBY8</accession>
<keyword evidence="1" id="KW-0812">Transmembrane</keyword>
<feature type="transmembrane region" description="Helical" evidence="1">
    <location>
        <begin position="268"/>
        <end position="284"/>
    </location>
</feature>
<protein>
    <submittedName>
        <fullName evidence="2">Uncharacterized protein</fullName>
    </submittedName>
</protein>
<organism evidence="2 3">
    <name type="scientific">Candidatus Roizmanbacteria bacterium GW2011_GWA2_36_23</name>
    <dbReference type="NCBI Taxonomy" id="1618480"/>
    <lineage>
        <taxon>Bacteria</taxon>
        <taxon>Candidatus Roizmaniibacteriota</taxon>
    </lineage>
</organism>
<evidence type="ECO:0000313" key="2">
    <source>
        <dbReference type="EMBL" id="KKQ01451.1"/>
    </source>
</evidence>
<reference evidence="2 3" key="1">
    <citation type="journal article" date="2015" name="Nature">
        <title>rRNA introns, odd ribosomes, and small enigmatic genomes across a large radiation of phyla.</title>
        <authorList>
            <person name="Brown C.T."/>
            <person name="Hug L.A."/>
            <person name="Thomas B.C."/>
            <person name="Sharon I."/>
            <person name="Castelle C.J."/>
            <person name="Singh A."/>
            <person name="Wilkins M.J."/>
            <person name="Williams K.H."/>
            <person name="Banfield J.F."/>
        </authorList>
    </citation>
    <scope>NUCLEOTIDE SEQUENCE [LARGE SCALE GENOMIC DNA]</scope>
</reference>
<proteinExistence type="predicted"/>
<evidence type="ECO:0000313" key="3">
    <source>
        <dbReference type="Proteomes" id="UP000034344"/>
    </source>
</evidence>
<keyword evidence="1" id="KW-1133">Transmembrane helix</keyword>